<name>D5G945_TUBMM</name>
<organism evidence="1 2">
    <name type="scientific">Tuber melanosporum (strain Mel28)</name>
    <name type="common">Perigord black truffle</name>
    <dbReference type="NCBI Taxonomy" id="656061"/>
    <lineage>
        <taxon>Eukaryota</taxon>
        <taxon>Fungi</taxon>
        <taxon>Dikarya</taxon>
        <taxon>Ascomycota</taxon>
        <taxon>Pezizomycotina</taxon>
        <taxon>Pezizomycetes</taxon>
        <taxon>Pezizales</taxon>
        <taxon>Tuberaceae</taxon>
        <taxon>Tuber</taxon>
    </lineage>
</organism>
<reference evidence="1 2" key="1">
    <citation type="journal article" date="2010" name="Nature">
        <title>Perigord black truffle genome uncovers evolutionary origins and mechanisms of symbiosis.</title>
        <authorList>
            <person name="Martin F."/>
            <person name="Kohler A."/>
            <person name="Murat C."/>
            <person name="Balestrini R."/>
            <person name="Coutinho P.M."/>
            <person name="Jaillon O."/>
            <person name="Montanini B."/>
            <person name="Morin E."/>
            <person name="Noel B."/>
            <person name="Percudani R."/>
            <person name="Porcel B."/>
            <person name="Rubini A."/>
            <person name="Amicucci A."/>
            <person name="Amselem J."/>
            <person name="Anthouard V."/>
            <person name="Arcioni S."/>
            <person name="Artiguenave F."/>
            <person name="Aury J.M."/>
            <person name="Ballario P."/>
            <person name="Bolchi A."/>
            <person name="Brenna A."/>
            <person name="Brun A."/>
            <person name="Buee M."/>
            <person name="Cantarel B."/>
            <person name="Chevalier G."/>
            <person name="Couloux A."/>
            <person name="Da Silva C."/>
            <person name="Denoeud F."/>
            <person name="Duplessis S."/>
            <person name="Ghignone S."/>
            <person name="Hilselberger B."/>
            <person name="Iotti M."/>
            <person name="Marcais B."/>
            <person name="Mello A."/>
            <person name="Miranda M."/>
            <person name="Pacioni G."/>
            <person name="Quesneville H."/>
            <person name="Riccioni C."/>
            <person name="Ruotolo R."/>
            <person name="Splivallo R."/>
            <person name="Stocchi V."/>
            <person name="Tisserant E."/>
            <person name="Viscomi A.R."/>
            <person name="Zambonelli A."/>
            <person name="Zampieri E."/>
            <person name="Henrissat B."/>
            <person name="Lebrun M.H."/>
            <person name="Paolocci F."/>
            <person name="Bonfante P."/>
            <person name="Ottonello S."/>
            <person name="Wincker P."/>
        </authorList>
    </citation>
    <scope>NUCLEOTIDE SEQUENCE [LARGE SCALE GENOMIC DNA]</scope>
    <source>
        <strain evidence="1 2">Mel28</strain>
    </source>
</reference>
<dbReference type="EMBL" id="FN430054">
    <property type="protein sequence ID" value="CAZ81038.1"/>
    <property type="molecule type" value="Genomic_DNA"/>
</dbReference>
<accession>D5G945</accession>
<dbReference type="HOGENOM" id="CLU_2279491_0_0_1"/>
<dbReference type="Proteomes" id="UP000006911">
    <property type="component" value="Unassembled WGS sequence"/>
</dbReference>
<keyword evidence="2" id="KW-1185">Reference proteome</keyword>
<evidence type="ECO:0000313" key="1">
    <source>
        <dbReference type="EMBL" id="CAZ81038.1"/>
    </source>
</evidence>
<protein>
    <submittedName>
        <fullName evidence="1">(Perigord truffle) hypothetical protein</fullName>
    </submittedName>
</protein>
<sequence length="102" mass="11137">MVCPPSPSALMAIDHGAPLSLFPSLLSSPLQTRHDVSQHCLRIGFMLQKSKISLQHTPSSNLHFSKITHTVSNSFHTSPTTSSLASSTLFYCLLRHSVNPKP</sequence>
<proteinExistence type="predicted"/>
<gene>
    <name evidence="1" type="ORF">GSTUM_00003121001</name>
</gene>
<dbReference type="KEGG" id="tml:GSTUM_00003121001"/>
<dbReference type="GeneID" id="9184325"/>
<dbReference type="AlphaFoldDB" id="D5G945"/>
<evidence type="ECO:0000313" key="2">
    <source>
        <dbReference type="Proteomes" id="UP000006911"/>
    </source>
</evidence>
<dbReference type="InParanoid" id="D5G945"/>
<dbReference type="RefSeq" id="XP_002836847.1">
    <property type="nucleotide sequence ID" value="XM_002836801.1"/>
</dbReference>